<sequence>MKILGISLTMFILLAGISFGIDFIKGYKIPAIKSLNPLYVMEIPELAIMYLLLLFLFVDPVLSFLQKKRNRK</sequence>
<keyword evidence="1" id="KW-1133">Transmembrane helix</keyword>
<protein>
    <submittedName>
        <fullName evidence="2">Uncharacterized protein</fullName>
    </submittedName>
</protein>
<feature type="transmembrane region" description="Helical" evidence="1">
    <location>
        <begin position="47"/>
        <end position="65"/>
    </location>
</feature>
<evidence type="ECO:0000313" key="2">
    <source>
        <dbReference type="EMBL" id="CEI82407.1"/>
    </source>
</evidence>
<gene>
    <name evidence="2" type="ORF">BN997_02273</name>
</gene>
<evidence type="ECO:0000256" key="1">
    <source>
        <dbReference type="SAM" id="Phobius"/>
    </source>
</evidence>
<keyword evidence="1" id="KW-0812">Transmembrane</keyword>
<name>A0A0A1MS46_9BACI</name>
<dbReference type="STRING" id="545501.BN997_02273"/>
<accession>A0A0A1MS46</accession>
<dbReference type="AlphaFoldDB" id="A0A0A1MS46"/>
<evidence type="ECO:0000313" key="3">
    <source>
        <dbReference type="Proteomes" id="UP000040453"/>
    </source>
</evidence>
<dbReference type="InterPro" id="IPR058725">
    <property type="entry name" value="YczF"/>
</dbReference>
<keyword evidence="1" id="KW-0472">Membrane</keyword>
<dbReference type="Proteomes" id="UP000040453">
    <property type="component" value="Unassembled WGS sequence"/>
</dbReference>
<dbReference type="Pfam" id="PF26310">
    <property type="entry name" value="YczF"/>
    <property type="match status" value="1"/>
</dbReference>
<organism evidence="2 3">
    <name type="scientific">Oceanobacillus oncorhynchi</name>
    <dbReference type="NCBI Taxonomy" id="545501"/>
    <lineage>
        <taxon>Bacteria</taxon>
        <taxon>Bacillati</taxon>
        <taxon>Bacillota</taxon>
        <taxon>Bacilli</taxon>
        <taxon>Bacillales</taxon>
        <taxon>Bacillaceae</taxon>
        <taxon>Oceanobacillus</taxon>
    </lineage>
</organism>
<keyword evidence="3" id="KW-1185">Reference proteome</keyword>
<proteinExistence type="predicted"/>
<reference evidence="2 3" key="1">
    <citation type="submission" date="2014-11" db="EMBL/GenBank/DDBJ databases">
        <authorList>
            <person name="Urmite Genomes Urmite Genomes"/>
        </authorList>
    </citation>
    <scope>NUCLEOTIDE SEQUENCE [LARGE SCALE GENOMIC DNA]</scope>
    <source>
        <strain evidence="2 3">Oc5</strain>
    </source>
</reference>
<dbReference type="EMBL" id="CDGG01000001">
    <property type="protein sequence ID" value="CEI82407.1"/>
    <property type="molecule type" value="Genomic_DNA"/>
</dbReference>